<reference evidence="2 3" key="1">
    <citation type="submission" date="2024-02" db="EMBL/GenBank/DDBJ databases">
        <title>Roseovarius strain W115 nov., isolated from a marine algae.</title>
        <authorList>
            <person name="Lee M.W."/>
            <person name="Lee J.K."/>
            <person name="Kim J.M."/>
            <person name="Choi D.G."/>
            <person name="Baek J.H."/>
            <person name="Bayburt H."/>
            <person name="Jung J.J."/>
            <person name="Han D.M."/>
            <person name="Jeon C.O."/>
        </authorList>
    </citation>
    <scope>NUCLEOTIDE SEQUENCE [LARGE SCALE GENOMIC DNA]</scope>
    <source>
        <strain evidence="2 3">W115</strain>
    </source>
</reference>
<evidence type="ECO:0000313" key="3">
    <source>
        <dbReference type="Proteomes" id="UP001281305"/>
    </source>
</evidence>
<dbReference type="SUPFAM" id="SSF55729">
    <property type="entry name" value="Acyl-CoA N-acyltransferases (Nat)"/>
    <property type="match status" value="1"/>
</dbReference>
<organism evidence="2 3">
    <name type="scientific">Roseovarius rhodophyticola</name>
    <dbReference type="NCBI Taxonomy" id="3080827"/>
    <lineage>
        <taxon>Bacteria</taxon>
        <taxon>Pseudomonadati</taxon>
        <taxon>Pseudomonadota</taxon>
        <taxon>Alphaproteobacteria</taxon>
        <taxon>Rhodobacterales</taxon>
        <taxon>Roseobacteraceae</taxon>
        <taxon>Roseovarius</taxon>
    </lineage>
</organism>
<dbReference type="EC" id="2.3.1.-" evidence="2"/>
<sequence>MAPEDLAALHQRAFEGQGRAWSVGEFFDLLQNDKILLVGDNDAFALGRVVADEAELLTLVCDPRCRRQGLAHDRLQRLELDAKESGALRIFLEVASDNIAAIQLYQKAHYAEIGRRKAYYGTPNGRVDAIVMEKCLC</sequence>
<feature type="domain" description="N-acetyltransferase" evidence="1">
    <location>
        <begin position="1"/>
        <end position="137"/>
    </location>
</feature>
<protein>
    <submittedName>
        <fullName evidence="2">GNAT family N-acetyltransferase</fullName>
        <ecNumber evidence="2">2.3.1.-</ecNumber>
    </submittedName>
</protein>
<proteinExistence type="predicted"/>
<dbReference type="InterPro" id="IPR000182">
    <property type="entry name" value="GNAT_dom"/>
</dbReference>
<evidence type="ECO:0000259" key="1">
    <source>
        <dbReference type="PROSITE" id="PS51186"/>
    </source>
</evidence>
<keyword evidence="2" id="KW-0808">Transferase</keyword>
<name>A0ABZ2TAQ7_9RHOB</name>
<dbReference type="Proteomes" id="UP001281305">
    <property type="component" value="Chromosome"/>
</dbReference>
<gene>
    <name evidence="2" type="ORF">RZS32_009960</name>
</gene>
<dbReference type="InterPro" id="IPR016181">
    <property type="entry name" value="Acyl_CoA_acyltransferase"/>
</dbReference>
<dbReference type="GO" id="GO:0016746">
    <property type="term" value="F:acyltransferase activity"/>
    <property type="evidence" value="ECO:0007669"/>
    <property type="project" value="UniProtKB-KW"/>
</dbReference>
<accession>A0ABZ2TAQ7</accession>
<dbReference type="Pfam" id="PF00583">
    <property type="entry name" value="Acetyltransf_1"/>
    <property type="match status" value="1"/>
</dbReference>
<dbReference type="EMBL" id="CP146606">
    <property type="protein sequence ID" value="WYK16761.1"/>
    <property type="molecule type" value="Genomic_DNA"/>
</dbReference>
<keyword evidence="2" id="KW-0012">Acyltransferase</keyword>
<keyword evidence="3" id="KW-1185">Reference proteome</keyword>
<dbReference type="PROSITE" id="PS51186">
    <property type="entry name" value="GNAT"/>
    <property type="match status" value="1"/>
</dbReference>
<evidence type="ECO:0000313" key="2">
    <source>
        <dbReference type="EMBL" id="WYK16761.1"/>
    </source>
</evidence>
<dbReference type="RefSeq" id="WP_317056830.1">
    <property type="nucleotide sequence ID" value="NZ_CP146606.1"/>
</dbReference>
<dbReference type="Gene3D" id="3.40.630.30">
    <property type="match status" value="1"/>
</dbReference>